<name>A0A9P5XRU6_9AGAR</name>
<reference evidence="1" key="1">
    <citation type="submission" date="2020-11" db="EMBL/GenBank/DDBJ databases">
        <authorList>
            <consortium name="DOE Joint Genome Institute"/>
            <person name="Ahrendt S."/>
            <person name="Riley R."/>
            <person name="Andreopoulos W."/>
            <person name="Labutti K."/>
            <person name="Pangilinan J."/>
            <person name="Ruiz-Duenas F.J."/>
            <person name="Barrasa J.M."/>
            <person name="Sanchez-Garcia M."/>
            <person name="Camarero S."/>
            <person name="Miyauchi S."/>
            <person name="Serrano A."/>
            <person name="Linde D."/>
            <person name="Babiker R."/>
            <person name="Drula E."/>
            <person name="Ayuso-Fernandez I."/>
            <person name="Pacheco R."/>
            <person name="Padilla G."/>
            <person name="Ferreira P."/>
            <person name="Barriuso J."/>
            <person name="Kellner H."/>
            <person name="Castanera R."/>
            <person name="Alfaro M."/>
            <person name="Ramirez L."/>
            <person name="Pisabarro A.G."/>
            <person name="Kuo A."/>
            <person name="Tritt A."/>
            <person name="Lipzen A."/>
            <person name="He G."/>
            <person name="Yan M."/>
            <person name="Ng V."/>
            <person name="Cullen D."/>
            <person name="Martin F."/>
            <person name="Rosso M.-N."/>
            <person name="Henrissat B."/>
            <person name="Hibbett D."/>
            <person name="Martinez A.T."/>
            <person name="Grigoriev I.V."/>
        </authorList>
    </citation>
    <scope>NUCLEOTIDE SEQUENCE</scope>
    <source>
        <strain evidence="1">CBS 247.69</strain>
    </source>
</reference>
<gene>
    <name evidence="1" type="ORF">BDZ94DRAFT_1142049</name>
</gene>
<proteinExistence type="predicted"/>
<evidence type="ECO:0000313" key="1">
    <source>
        <dbReference type="EMBL" id="KAF9455412.1"/>
    </source>
</evidence>
<feature type="non-terminal residue" evidence="1">
    <location>
        <position position="1"/>
    </location>
</feature>
<dbReference type="AlphaFoldDB" id="A0A9P5XRU6"/>
<protein>
    <submittedName>
        <fullName evidence="1">Uncharacterized protein</fullName>
    </submittedName>
</protein>
<dbReference type="OrthoDB" id="3229882at2759"/>
<feature type="non-terminal residue" evidence="1">
    <location>
        <position position="216"/>
    </location>
</feature>
<organism evidence="1 2">
    <name type="scientific">Collybia nuda</name>
    <dbReference type="NCBI Taxonomy" id="64659"/>
    <lineage>
        <taxon>Eukaryota</taxon>
        <taxon>Fungi</taxon>
        <taxon>Dikarya</taxon>
        <taxon>Basidiomycota</taxon>
        <taxon>Agaricomycotina</taxon>
        <taxon>Agaricomycetes</taxon>
        <taxon>Agaricomycetidae</taxon>
        <taxon>Agaricales</taxon>
        <taxon>Tricholomatineae</taxon>
        <taxon>Clitocybaceae</taxon>
        <taxon>Collybia</taxon>
    </lineage>
</organism>
<accession>A0A9P5XRU6</accession>
<evidence type="ECO:0000313" key="2">
    <source>
        <dbReference type="Proteomes" id="UP000807353"/>
    </source>
</evidence>
<comment type="caution">
    <text evidence="1">The sequence shown here is derived from an EMBL/GenBank/DDBJ whole genome shotgun (WGS) entry which is preliminary data.</text>
</comment>
<dbReference type="Proteomes" id="UP000807353">
    <property type="component" value="Unassembled WGS sequence"/>
</dbReference>
<sequence>LLLWICGGLTPDEARAKIMDPNSSFLQELVRYLESTYNEDFLTGTKIEVQNDVSFAEAQSGYIKPMQTMPEPPSEPCQKQCGACSYCDSLESWWQRFRKTVDDIVYRTHVHTCSSTVNKDGSQKVNKSYSGCLDNIWGKCKARFPRPTFSKSEVDPSSGHLNIKKNESSINGFCAPLTYLFRCNTDVTSLRSGTAIKGVLLYVTKYVTKPTLKTFI</sequence>
<keyword evidence="2" id="KW-1185">Reference proteome</keyword>
<dbReference type="EMBL" id="MU150695">
    <property type="protein sequence ID" value="KAF9455412.1"/>
    <property type="molecule type" value="Genomic_DNA"/>
</dbReference>